<reference evidence="1 2" key="1">
    <citation type="submission" date="2018-08" db="EMBL/GenBank/DDBJ databases">
        <title>Draft genome sequence of Rhodobacter sphaeroides FY.</title>
        <authorList>
            <person name="Rayyan A."/>
            <person name="Meyer T.E."/>
            <person name="Kyndt J.A."/>
        </authorList>
    </citation>
    <scope>NUCLEOTIDE SEQUENCE [LARGE SCALE GENOMIC DNA]</scope>
    <source>
        <strain evidence="1 2">FY</strain>
    </source>
</reference>
<dbReference type="InterPro" id="IPR008257">
    <property type="entry name" value="Pept_M19"/>
</dbReference>
<dbReference type="SUPFAM" id="SSF51556">
    <property type="entry name" value="Metallo-dependent hydrolases"/>
    <property type="match status" value="1"/>
</dbReference>
<dbReference type="RefSeq" id="WP_002720989.1">
    <property type="nucleotide sequence ID" value="NZ_CM125964.1"/>
</dbReference>
<dbReference type="Gene3D" id="3.20.20.140">
    <property type="entry name" value="Metal-dependent hydrolases"/>
    <property type="match status" value="1"/>
</dbReference>
<dbReference type="PANTHER" id="PTHR10443:SF12">
    <property type="entry name" value="DIPEPTIDASE"/>
    <property type="match status" value="1"/>
</dbReference>
<organism evidence="1 2">
    <name type="scientific">Cereibacter sphaeroides</name>
    <name type="common">Rhodobacter sphaeroides</name>
    <dbReference type="NCBI Taxonomy" id="1063"/>
    <lineage>
        <taxon>Bacteria</taxon>
        <taxon>Pseudomonadati</taxon>
        <taxon>Pseudomonadota</taxon>
        <taxon>Alphaproteobacteria</taxon>
        <taxon>Rhodobacterales</taxon>
        <taxon>Paracoccaceae</taxon>
        <taxon>Cereibacter</taxon>
    </lineage>
</organism>
<dbReference type="EMBL" id="QWGP01000001">
    <property type="protein sequence ID" value="RHZ98645.1"/>
    <property type="molecule type" value="Genomic_DNA"/>
</dbReference>
<dbReference type="GO" id="GO:0006508">
    <property type="term" value="P:proteolysis"/>
    <property type="evidence" value="ECO:0007669"/>
    <property type="project" value="InterPro"/>
</dbReference>
<gene>
    <name evidence="1" type="ORF">D1114_00745</name>
</gene>
<proteinExistence type="predicted"/>
<dbReference type="PANTHER" id="PTHR10443">
    <property type="entry name" value="MICROSOMAL DIPEPTIDASE"/>
    <property type="match status" value="1"/>
</dbReference>
<dbReference type="PROSITE" id="PS51365">
    <property type="entry name" value="RENAL_DIPEPTIDASE_2"/>
    <property type="match status" value="1"/>
</dbReference>
<evidence type="ECO:0000313" key="1">
    <source>
        <dbReference type="EMBL" id="RHZ98645.1"/>
    </source>
</evidence>
<dbReference type="Pfam" id="PF01244">
    <property type="entry name" value="Peptidase_M19"/>
    <property type="match status" value="1"/>
</dbReference>
<accession>A0AAX1URW3</accession>
<dbReference type="AlphaFoldDB" id="A0AAX1URW3"/>
<dbReference type="CDD" id="cd01301">
    <property type="entry name" value="rDP_like"/>
    <property type="match status" value="1"/>
</dbReference>
<name>A0AAX1URW3_CERSP</name>
<evidence type="ECO:0000313" key="2">
    <source>
        <dbReference type="Proteomes" id="UP000266305"/>
    </source>
</evidence>
<protein>
    <submittedName>
        <fullName evidence="1">Membrane dipeptidase</fullName>
    </submittedName>
</protein>
<comment type="caution">
    <text evidence="1">The sequence shown here is derived from an EMBL/GenBank/DDBJ whole genome shotgun (WGS) entry which is preliminary data.</text>
</comment>
<dbReference type="GO" id="GO:0070573">
    <property type="term" value="F:metallodipeptidase activity"/>
    <property type="evidence" value="ECO:0007669"/>
    <property type="project" value="InterPro"/>
</dbReference>
<dbReference type="InterPro" id="IPR032466">
    <property type="entry name" value="Metal_Hydrolase"/>
</dbReference>
<sequence length="355" mass="38961">MTETIPVFDGHNDFLLRLLRNPANRETIWLKGDGTGHLDLPRMKEGGFAGGFFAIYVPSPQAHDAADFEAMMDAPPFELPLPPMIRAEQAQPVALAMAGHLLWMERAARGRFKVCRTAAEVRSCHADGIVSGIMHMEGAEAIGADLDALHLFHSLGLRSLGPVWSRPTVFGHGVPFRFPGSPDTGEGLTEAGRRLVAECNRLKIMLDLSHLNEKGFDDVARLSDAPLVATHSNAHAVTPSTRNLTDRQLAMIRESRGMVGLNFATSFLREDGRRSAEMGWEPVLRHLDHLIDRLGEDHVGMGSDFDGATIPQGIADVTGLPALQAAMRAHGYDEPLMRKLCHENWYGLLERSWGA</sequence>
<dbReference type="Proteomes" id="UP000266305">
    <property type="component" value="Unassembled WGS sequence"/>
</dbReference>